<protein>
    <recommendedName>
        <fullName evidence="6 12">1-(5-phosphoribosyl)-5-[(5-phosphoribosylamino)methylideneamino] imidazole-4-carboxamide isomerase</fullName>
        <ecNumber evidence="5 12">5.3.1.16</ecNumber>
    </recommendedName>
    <alternativeName>
        <fullName evidence="11 12">Phosphoribosylformimino-5-aminoimidazole carboxamide ribotide isomerase</fullName>
    </alternativeName>
</protein>
<dbReference type="AlphaFoldDB" id="A0A9D6UNG6"/>
<comment type="pathway">
    <text evidence="3 12 14">Amino-acid biosynthesis; L-histidine biosynthesis; L-histidine from 5-phospho-alpha-D-ribose 1-diphosphate: step 4/9.</text>
</comment>
<dbReference type="PANTHER" id="PTHR43090:SF2">
    <property type="entry name" value="1-(5-PHOSPHORIBOSYL)-5-[(5-PHOSPHORIBOSYLAMINO)METHYLIDENEAMINO] IMIDAZOLE-4-CARBOXAMIDE ISOMERASE"/>
    <property type="match status" value="1"/>
</dbReference>
<evidence type="ECO:0000256" key="14">
    <source>
        <dbReference type="RuleBase" id="RU003658"/>
    </source>
</evidence>
<dbReference type="NCBIfam" id="NF010112">
    <property type="entry name" value="PRK13585.1"/>
    <property type="match status" value="1"/>
</dbReference>
<dbReference type="HAMAP" id="MF_01014">
    <property type="entry name" value="HisA"/>
    <property type="match status" value="1"/>
</dbReference>
<dbReference type="GO" id="GO:0003949">
    <property type="term" value="F:1-(5-phosphoribosyl)-5-[(5-phosphoribosylamino)methylideneamino]imidazole-4-carboxamide isomerase activity"/>
    <property type="evidence" value="ECO:0007669"/>
    <property type="project" value="UniProtKB-UniRule"/>
</dbReference>
<dbReference type="InterPro" id="IPR006062">
    <property type="entry name" value="His_biosynth"/>
</dbReference>
<keyword evidence="8 12" id="KW-0028">Amino-acid biosynthesis</keyword>
<evidence type="ECO:0000256" key="7">
    <source>
        <dbReference type="ARBA" id="ARBA00022490"/>
    </source>
</evidence>
<comment type="caution">
    <text evidence="15">The sequence shown here is derived from an EMBL/GenBank/DDBJ whole genome shotgun (WGS) entry which is preliminary data.</text>
</comment>
<dbReference type="InterPro" id="IPR023016">
    <property type="entry name" value="HisA/PriA"/>
</dbReference>
<dbReference type="GO" id="GO:0000105">
    <property type="term" value="P:L-histidine biosynthetic process"/>
    <property type="evidence" value="ECO:0007669"/>
    <property type="project" value="UniProtKB-UniRule"/>
</dbReference>
<reference evidence="15" key="1">
    <citation type="submission" date="2020-07" db="EMBL/GenBank/DDBJ databases">
        <title>Huge and variable diversity of episymbiotic CPR bacteria and DPANN archaea in groundwater ecosystems.</title>
        <authorList>
            <person name="He C.Y."/>
            <person name="Keren R."/>
            <person name="Whittaker M."/>
            <person name="Farag I.F."/>
            <person name="Doudna J."/>
            <person name="Cate J.H.D."/>
            <person name="Banfield J.F."/>
        </authorList>
    </citation>
    <scope>NUCLEOTIDE SEQUENCE</scope>
    <source>
        <strain evidence="15">NC_groundwater_1860_Pr3_B-0.1um_51_7</strain>
    </source>
</reference>
<dbReference type="InterPro" id="IPR011060">
    <property type="entry name" value="RibuloseP-bd_barrel"/>
</dbReference>
<dbReference type="Gene3D" id="3.20.20.70">
    <property type="entry name" value="Aldolase class I"/>
    <property type="match status" value="1"/>
</dbReference>
<dbReference type="EMBL" id="JACRKR010000123">
    <property type="protein sequence ID" value="MBI5078870.1"/>
    <property type="molecule type" value="Genomic_DNA"/>
</dbReference>
<evidence type="ECO:0000256" key="2">
    <source>
        <dbReference type="ARBA" id="ARBA00004496"/>
    </source>
</evidence>
<evidence type="ECO:0000256" key="3">
    <source>
        <dbReference type="ARBA" id="ARBA00005133"/>
    </source>
</evidence>
<dbReference type="SUPFAM" id="SSF51366">
    <property type="entry name" value="Ribulose-phoshate binding barrel"/>
    <property type="match status" value="1"/>
</dbReference>
<dbReference type="EC" id="5.3.1.16" evidence="5 12"/>
<keyword evidence="7 12" id="KW-0963">Cytoplasm</keyword>
<dbReference type="InterPro" id="IPR013785">
    <property type="entry name" value="Aldolase_TIM"/>
</dbReference>
<dbReference type="GO" id="GO:0000162">
    <property type="term" value="P:L-tryptophan biosynthetic process"/>
    <property type="evidence" value="ECO:0007669"/>
    <property type="project" value="TreeGrafter"/>
</dbReference>
<evidence type="ECO:0000256" key="13">
    <source>
        <dbReference type="RuleBase" id="RU003657"/>
    </source>
</evidence>
<dbReference type="NCBIfam" id="TIGR00007">
    <property type="entry name" value="1-(5-phosphoribosyl)-5-[(5-phosphoribosylamino)methylideneamino]imidazole-4-carboxamide isomerase"/>
    <property type="match status" value="1"/>
</dbReference>
<dbReference type="PANTHER" id="PTHR43090">
    <property type="entry name" value="1-(5-PHOSPHORIBOSYL)-5-[(5-PHOSPHORIBOSYLAMINO)METHYLIDENEAMINO] IMIDAZOLE-4-CARBOXAMIDE ISOMERASE"/>
    <property type="match status" value="1"/>
</dbReference>
<proteinExistence type="inferred from homology"/>
<dbReference type="InterPro" id="IPR044524">
    <property type="entry name" value="Isoase_HisA-like"/>
</dbReference>
<evidence type="ECO:0000256" key="8">
    <source>
        <dbReference type="ARBA" id="ARBA00022605"/>
    </source>
</evidence>
<sequence length="234" mass="25553">MFEVIPAIDIMGGKCVRLKQGRYDSPIVYSKNLLEVAQKWESQGAKRLHLVDLDGARTGTPENIEAIRTIIREVNIPVQVGGGIRNFTLISELLKFGVDRVILGTTAIKNPNLIFNTCEKFGDKIAVAIDARGNFAAAEGWMYVSKKDILTLAREAVALGVGRFIYTEIARDGMLEGPDFEAVRKFISEIKVPVIASGGVSSKEDIEKLKEIGAEGCIVGKALYEGKIALEEVL</sequence>
<evidence type="ECO:0000256" key="9">
    <source>
        <dbReference type="ARBA" id="ARBA00023102"/>
    </source>
</evidence>
<evidence type="ECO:0000256" key="10">
    <source>
        <dbReference type="ARBA" id="ARBA00023235"/>
    </source>
</evidence>
<comment type="catalytic activity">
    <reaction evidence="1 12 14">
        <text>1-(5-phospho-beta-D-ribosyl)-5-[(5-phospho-beta-D-ribosylamino)methylideneamino]imidazole-4-carboxamide = 5-[(5-phospho-1-deoxy-D-ribulos-1-ylimino)methylamino]-1-(5-phospho-beta-D-ribosyl)imidazole-4-carboxamide</text>
        <dbReference type="Rhea" id="RHEA:15469"/>
        <dbReference type="ChEBI" id="CHEBI:58435"/>
        <dbReference type="ChEBI" id="CHEBI:58525"/>
        <dbReference type="EC" id="5.3.1.16"/>
    </reaction>
</comment>
<evidence type="ECO:0000313" key="15">
    <source>
        <dbReference type="EMBL" id="MBI5078870.1"/>
    </source>
</evidence>
<comment type="similarity">
    <text evidence="4 12 13">Belongs to the HisA/HisF family.</text>
</comment>
<dbReference type="GO" id="GO:0005737">
    <property type="term" value="C:cytoplasm"/>
    <property type="evidence" value="ECO:0007669"/>
    <property type="project" value="UniProtKB-SubCell"/>
</dbReference>
<evidence type="ECO:0000256" key="12">
    <source>
        <dbReference type="HAMAP-Rule" id="MF_01014"/>
    </source>
</evidence>
<feature type="active site" description="Proton donor" evidence="12">
    <location>
        <position position="130"/>
    </location>
</feature>
<comment type="subcellular location">
    <subcellularLocation>
        <location evidence="2 12 14">Cytoplasm</location>
    </subcellularLocation>
</comment>
<keyword evidence="9 12" id="KW-0368">Histidine biosynthesis</keyword>
<evidence type="ECO:0000256" key="11">
    <source>
        <dbReference type="ARBA" id="ARBA00030547"/>
    </source>
</evidence>
<dbReference type="Proteomes" id="UP000808761">
    <property type="component" value="Unassembled WGS sequence"/>
</dbReference>
<evidence type="ECO:0000256" key="5">
    <source>
        <dbReference type="ARBA" id="ARBA00012550"/>
    </source>
</evidence>
<organism evidence="15 16">
    <name type="scientific">Candidatus Saganbacteria bacterium</name>
    <dbReference type="NCBI Taxonomy" id="2575572"/>
    <lineage>
        <taxon>Bacteria</taxon>
        <taxon>Bacillati</taxon>
        <taxon>Saganbacteria</taxon>
    </lineage>
</organism>
<dbReference type="FunFam" id="3.20.20.70:FF:000009">
    <property type="entry name" value="1-(5-phosphoribosyl)-5-[(5-phosphoribosylamino)methylideneamino] imidazole-4-carboxamide isomerase"/>
    <property type="match status" value="1"/>
</dbReference>
<evidence type="ECO:0000256" key="1">
    <source>
        <dbReference type="ARBA" id="ARBA00000901"/>
    </source>
</evidence>
<feature type="active site" description="Proton acceptor" evidence="12">
    <location>
        <position position="9"/>
    </location>
</feature>
<dbReference type="Pfam" id="PF00977">
    <property type="entry name" value="His_biosynth"/>
    <property type="match status" value="1"/>
</dbReference>
<dbReference type="CDD" id="cd04732">
    <property type="entry name" value="HisA"/>
    <property type="match status" value="1"/>
</dbReference>
<evidence type="ECO:0000256" key="4">
    <source>
        <dbReference type="ARBA" id="ARBA00009667"/>
    </source>
</evidence>
<evidence type="ECO:0000256" key="6">
    <source>
        <dbReference type="ARBA" id="ARBA00018464"/>
    </source>
</evidence>
<keyword evidence="10 12" id="KW-0413">Isomerase</keyword>
<evidence type="ECO:0000313" key="16">
    <source>
        <dbReference type="Proteomes" id="UP000808761"/>
    </source>
</evidence>
<dbReference type="InterPro" id="IPR006063">
    <property type="entry name" value="HisA_bact_arch"/>
</dbReference>
<name>A0A9D6UNG6_UNCSA</name>
<gene>
    <name evidence="12 15" type="primary">hisA</name>
    <name evidence="15" type="ORF">HZB08_02490</name>
</gene>
<accession>A0A9D6UNG6</accession>